<feature type="domain" description="Protein kinase" evidence="9">
    <location>
        <begin position="462"/>
        <end position="778"/>
    </location>
</feature>
<dbReference type="SUPFAM" id="SSF56112">
    <property type="entry name" value="Protein kinase-like (PK-like)"/>
    <property type="match status" value="1"/>
</dbReference>
<feature type="compositionally biased region" description="Basic and acidic residues" evidence="8">
    <location>
        <begin position="281"/>
        <end position="290"/>
    </location>
</feature>
<dbReference type="InterPro" id="IPR017441">
    <property type="entry name" value="Protein_kinase_ATP_BS"/>
</dbReference>
<dbReference type="PROSITE" id="PS00107">
    <property type="entry name" value="PROTEIN_KINASE_ATP"/>
    <property type="match status" value="1"/>
</dbReference>
<keyword evidence="4 7" id="KW-0067">ATP-binding</keyword>
<evidence type="ECO:0000256" key="6">
    <source>
        <dbReference type="ARBA" id="ARBA00037982"/>
    </source>
</evidence>
<dbReference type="Pfam" id="PF00069">
    <property type="entry name" value="Pkinase"/>
    <property type="match status" value="2"/>
</dbReference>
<evidence type="ECO:0000256" key="2">
    <source>
        <dbReference type="ARBA" id="ARBA00022741"/>
    </source>
</evidence>
<proteinExistence type="inferred from homology"/>
<dbReference type="CDD" id="cd13996">
    <property type="entry name" value="STKc_EIF2AK"/>
    <property type="match status" value="1"/>
</dbReference>
<evidence type="ECO:0000256" key="1">
    <source>
        <dbReference type="ARBA" id="ARBA00022679"/>
    </source>
</evidence>
<dbReference type="GO" id="GO:0033554">
    <property type="term" value="P:cellular response to stress"/>
    <property type="evidence" value="ECO:0007669"/>
    <property type="project" value="UniProtKB-ARBA"/>
</dbReference>
<keyword evidence="2 7" id="KW-0547">Nucleotide-binding</keyword>
<dbReference type="Gene3D" id="1.10.510.10">
    <property type="entry name" value="Transferase(Phosphotransferase) domain 1"/>
    <property type="match status" value="1"/>
</dbReference>
<dbReference type="EMBL" id="KQ234361">
    <property type="protein sequence ID" value="KMZ78920.1"/>
    <property type="molecule type" value="Genomic_DNA"/>
</dbReference>
<evidence type="ECO:0000256" key="5">
    <source>
        <dbReference type="ARBA" id="ARBA00023193"/>
    </source>
</evidence>
<dbReference type="InterPro" id="IPR008271">
    <property type="entry name" value="Ser/Thr_kinase_AS"/>
</dbReference>
<dbReference type="InterPro" id="IPR045864">
    <property type="entry name" value="aa-tRNA-synth_II/BPL/LPL"/>
</dbReference>
<evidence type="ECO:0000256" key="4">
    <source>
        <dbReference type="ARBA" id="ARBA00022840"/>
    </source>
</evidence>
<dbReference type="InterPro" id="IPR011009">
    <property type="entry name" value="Kinase-like_dom_sf"/>
</dbReference>
<feature type="compositionally biased region" description="Low complexity" evidence="8">
    <location>
        <begin position="266"/>
        <end position="280"/>
    </location>
</feature>
<dbReference type="GO" id="GO:0005524">
    <property type="term" value="F:ATP binding"/>
    <property type="evidence" value="ECO:0007669"/>
    <property type="project" value="UniProtKB-UniRule"/>
</dbReference>
<comment type="similarity">
    <text evidence="6">Belongs to the protein kinase superfamily. Ser/Thr protein kinase family. GCN2 subfamily.</text>
</comment>
<gene>
    <name evidence="10" type="ORF">PVIIG_00312</name>
</gene>
<dbReference type="PANTHER" id="PTHR11042:SF178">
    <property type="entry name" value="EUKARYOTIC TRANSLATION INITIATION FACTOR 2-ALPHA KINASE 1"/>
    <property type="match status" value="1"/>
</dbReference>
<organism evidence="10 11">
    <name type="scientific">Plasmodium vivax India VII</name>
    <dbReference type="NCBI Taxonomy" id="1077284"/>
    <lineage>
        <taxon>Eukaryota</taxon>
        <taxon>Sar</taxon>
        <taxon>Alveolata</taxon>
        <taxon>Apicomplexa</taxon>
        <taxon>Aconoidasida</taxon>
        <taxon>Haemosporida</taxon>
        <taxon>Plasmodiidae</taxon>
        <taxon>Plasmodium</taxon>
        <taxon>Plasmodium (Plasmodium)</taxon>
    </lineage>
</organism>
<keyword evidence="1" id="KW-0808">Transferase</keyword>
<keyword evidence="10" id="KW-0723">Serine/threonine-protein kinase</keyword>
<name>A0A0J9S7N2_PLAVI</name>
<dbReference type="Gene3D" id="3.30.930.10">
    <property type="entry name" value="Bira Bifunctional Protein, Domain 2"/>
    <property type="match status" value="1"/>
</dbReference>
<dbReference type="Gene3D" id="3.30.200.20">
    <property type="entry name" value="Phosphorylase Kinase, domain 1"/>
    <property type="match status" value="1"/>
</dbReference>
<feature type="binding site" evidence="7">
    <location>
        <position position="491"/>
    </location>
    <ligand>
        <name>ATP</name>
        <dbReference type="ChEBI" id="CHEBI:30616"/>
    </ligand>
</feature>
<dbReference type="GO" id="GO:0017148">
    <property type="term" value="P:negative regulation of translation"/>
    <property type="evidence" value="ECO:0007669"/>
    <property type="project" value="UniProtKB-KW"/>
</dbReference>
<dbReference type="SMART" id="SM00220">
    <property type="entry name" value="S_TKc"/>
    <property type="match status" value="1"/>
</dbReference>
<evidence type="ECO:0000256" key="3">
    <source>
        <dbReference type="ARBA" id="ARBA00022777"/>
    </source>
</evidence>
<dbReference type="GO" id="GO:0005737">
    <property type="term" value="C:cytoplasm"/>
    <property type="evidence" value="ECO:0007669"/>
    <property type="project" value="TreeGrafter"/>
</dbReference>
<evidence type="ECO:0000259" key="9">
    <source>
        <dbReference type="PROSITE" id="PS50011"/>
    </source>
</evidence>
<dbReference type="Proteomes" id="UP000053562">
    <property type="component" value="Unassembled WGS sequence"/>
</dbReference>
<dbReference type="GO" id="GO:0004674">
    <property type="term" value="F:protein serine/threonine kinase activity"/>
    <property type="evidence" value="ECO:0007669"/>
    <property type="project" value="UniProtKB-KW"/>
</dbReference>
<evidence type="ECO:0000313" key="10">
    <source>
        <dbReference type="EMBL" id="KMZ78920.1"/>
    </source>
</evidence>
<dbReference type="PANTHER" id="PTHR11042">
    <property type="entry name" value="EUKARYOTIC TRANSLATION INITIATION FACTOR 2-ALPHA KINASE EIF2-ALPHA KINASE -RELATED"/>
    <property type="match status" value="1"/>
</dbReference>
<protein>
    <submittedName>
        <fullName evidence="10">Serine/threonine protein kinase</fullName>
    </submittedName>
</protein>
<feature type="compositionally biased region" description="Basic residues" evidence="8">
    <location>
        <begin position="246"/>
        <end position="257"/>
    </location>
</feature>
<accession>A0A0J9S7N2</accession>
<feature type="region of interest" description="Disordered" evidence="8">
    <location>
        <begin position="236"/>
        <end position="335"/>
    </location>
</feature>
<dbReference type="PROSITE" id="PS00108">
    <property type="entry name" value="PROTEIN_KINASE_ST"/>
    <property type="match status" value="1"/>
</dbReference>
<dbReference type="GO" id="GO:0005634">
    <property type="term" value="C:nucleus"/>
    <property type="evidence" value="ECO:0007669"/>
    <property type="project" value="TreeGrafter"/>
</dbReference>
<keyword evidence="5" id="KW-0652">Protein synthesis inhibitor</keyword>
<dbReference type="PROSITE" id="PS50011">
    <property type="entry name" value="PROTEIN_KINASE_DOM"/>
    <property type="match status" value="1"/>
</dbReference>
<evidence type="ECO:0000256" key="8">
    <source>
        <dbReference type="SAM" id="MobiDB-lite"/>
    </source>
</evidence>
<dbReference type="InterPro" id="IPR000719">
    <property type="entry name" value="Prot_kinase_dom"/>
</dbReference>
<evidence type="ECO:0000256" key="7">
    <source>
        <dbReference type="PROSITE-ProRule" id="PRU10141"/>
    </source>
</evidence>
<dbReference type="InterPro" id="IPR050339">
    <property type="entry name" value="CC_SR_Kinase"/>
</dbReference>
<evidence type="ECO:0000313" key="11">
    <source>
        <dbReference type="Proteomes" id="UP000053562"/>
    </source>
</evidence>
<reference evidence="10 11" key="1">
    <citation type="submission" date="2011-08" db="EMBL/GenBank/DDBJ databases">
        <title>The Genome Sequence of Plasmodium vivax India VII.</title>
        <authorList>
            <consortium name="The Broad Institute Genome Sequencing Platform"/>
            <consortium name="The Broad Institute Genome Sequencing Center for Infectious Disease"/>
            <person name="Neafsey D."/>
            <person name="Carlton J."/>
            <person name="Barnwell J."/>
            <person name="Collins W."/>
            <person name="Escalante A."/>
            <person name="Mullikin J."/>
            <person name="Saul A."/>
            <person name="Guigo R."/>
            <person name="Camara F."/>
            <person name="Young S.K."/>
            <person name="Zeng Q."/>
            <person name="Gargeya S."/>
            <person name="Fitzgerald M."/>
            <person name="Haas B."/>
            <person name="Abouelleil A."/>
            <person name="Alvarado L."/>
            <person name="Arachchi H.M."/>
            <person name="Berlin A."/>
            <person name="Brown A."/>
            <person name="Chapman S.B."/>
            <person name="Chen Z."/>
            <person name="Dunbar C."/>
            <person name="Freedman E."/>
            <person name="Gearin G."/>
            <person name="Gellesch M."/>
            <person name="Goldberg J."/>
            <person name="Griggs A."/>
            <person name="Gujja S."/>
            <person name="Heiman D."/>
            <person name="Howarth C."/>
            <person name="Larson L."/>
            <person name="Lui A."/>
            <person name="MacDonald P.J.P."/>
            <person name="Montmayeur A."/>
            <person name="Murphy C."/>
            <person name="Neiman D."/>
            <person name="Pearson M."/>
            <person name="Priest M."/>
            <person name="Roberts A."/>
            <person name="Saif S."/>
            <person name="Shea T."/>
            <person name="Shenoy N."/>
            <person name="Sisk P."/>
            <person name="Stolte C."/>
            <person name="Sykes S."/>
            <person name="Wortman J."/>
            <person name="Nusbaum C."/>
            <person name="Birren B."/>
        </authorList>
    </citation>
    <scope>NUCLEOTIDE SEQUENCE [LARGE SCALE GENOMIC DNA]</scope>
    <source>
        <strain evidence="10 11">India VII</strain>
    </source>
</reference>
<dbReference type="OrthoDB" id="341578at2759"/>
<feature type="compositionally biased region" description="Acidic residues" evidence="8">
    <location>
        <begin position="310"/>
        <end position="320"/>
    </location>
</feature>
<keyword evidence="3 10" id="KW-0418">Kinase</keyword>
<sequence>MEEKKTAREEKDLISAENIFHDICTLILNKNIEIDIIQEGLLKKVMGDEDSNSILFLEESTNTQNDLTKLNAHLEVDKANWSPNKHELRYADIHITVDFNKKQLSYSIDNSKIHKCYHYRITLLLDHITREGFPFKDSILYLYHGINDRSSMTCGCWQDGKTVDKSLEEDESKDVNILNSGEIGEGKAFSAREKSEEHMNWYEQKDNLFLHKNEDIEQLRRAPVSYAFDQNIIFSNKENDDSDGKRSHRSSQVRHPKREVAKRAEGSITDGSSSDGGADSESAREEEKEKKKGNKGDAAQNGEVKRSCPDEEEEEIEDVSDGGCQPVGSAANVGTDVDADVNADVVAVMGADADADADAEDAIKAGKEESSHKDEGTGFSIKDLEEISHFLRDDYMNKKGKSGNSLMMGSRGGKYVREKEKKKKKFMKIMNENIPLTLILSDKGNEICKELINKYSRYYRDFVEERVLGCGGFGYVMKVKNKRFNITYALKKITLCSSKKGACSYLHSSSDLMNENNRYIMEEAIMIAKLQHENIVRYYDAWVENNIDFYLHDEVENNYEHVSKKKKNYTHYMEEIVNMRQYYKEKKGIDINEKYLYILMEYCPGKTLREAIDCGFIYKNENLLWELIKQILKGLHYIHDMNIMHRDIKPSNIFLQISDNILTAKIGDFGLTTRIDNNSNNINPSAGTVNYISPEQLNGEHFDQKADIFSLGVVFFEMFHEPFSTLMERSIVLSNLLKGIYPDYIKSDQKIFHFLSKLLAINPQERSCAYSLLHENFLFSFEKDFTEIYNLVENKRNCEEVHTIISTLFDKVENSKGESLIKKEDLVSFQGAKMFTDESDMKKCIKKKIITSLRKRGAIFLITPMILRNKYYTNLEHFHVDESSSSHSVSKKKDLKMSNIFINTNRNALLDNMVYLLDIYGNSITLRPSFFFAFSEYIYENIECYNRYNESNFFLKFYTSGCTYKYPTVRSKPSKKDPPSAIYPEEAEKIFYCILISSKNVYGQEELNYLSIFSNADILVSVCSLYSHISHLNKLMFLWSYIDLLPLILHECLDISPDLSEEMSIHLKKNSPLLGNKANIAPLLQKFKISSNNLPKVCDFVYSLFQLKCENGKVDDYLNSLSRFISDDLSKKGVLPPHYKSSSALHGDKANASYGPSDIATGGGTITGANASGNVASPSTASGTPSAGTNDVSIKRVQIVPNEQANLSAISKVKTLSLIDKVKKINSFIGTSSIMENTCFDLFLNYEESVFSNEIIFYVIAEGKNRDIIACGGKFDRVIQHMKSWGTAAGTALPCTVLPGTTLPGGVGILNDPGSRAGNDLGICLDSDTCYGGDYDTGGGDTDSKLLNMKAYGVEIYVEKIFLKVAESNEKPPLNVQSTATSERTQIFKNILPSPNHENVFSCSTNLIQSPVSSGPFSYSSPKVVIQVHEMSNLLIAYDLSKQLLHKNIPSYIYFSANNANTKKKIKSFKPHKIKFIISIKSSGSDVSFDAHNPIKLNNVNYKIFNSKNEDYSFMQQEELINYLIKNV</sequence>